<keyword evidence="4" id="KW-1185">Reference proteome</keyword>
<evidence type="ECO:0008006" key="5">
    <source>
        <dbReference type="Google" id="ProtNLM"/>
    </source>
</evidence>
<protein>
    <recommendedName>
        <fullName evidence="5">CE022 protein</fullName>
    </recommendedName>
</protein>
<dbReference type="OrthoDB" id="418142at2759"/>
<evidence type="ECO:0000256" key="2">
    <source>
        <dbReference type="SAM" id="MobiDB-lite"/>
    </source>
</evidence>
<feature type="region of interest" description="Disordered" evidence="2">
    <location>
        <begin position="196"/>
        <end position="241"/>
    </location>
</feature>
<dbReference type="Pfam" id="PF12640">
    <property type="entry name" value="UPF0489"/>
    <property type="match status" value="1"/>
</dbReference>
<dbReference type="PANTHER" id="PTHR13225:SF3">
    <property type="entry name" value="UPF0489 PROTEIN C5ORF22"/>
    <property type="match status" value="1"/>
</dbReference>
<accession>A0A401ST52</accession>
<comment type="caution">
    <text evidence="3">The sequence shown here is derived from an EMBL/GenBank/DDBJ whole genome shotgun (WGS) entry which is preliminary data.</text>
</comment>
<gene>
    <name evidence="3" type="ORF">chiPu_0012016</name>
</gene>
<dbReference type="PANTHER" id="PTHR13225">
    <property type="entry name" value="MISEXPRESSION SUPPRESSOR OF RAS 6"/>
    <property type="match status" value="1"/>
</dbReference>
<sequence>MSGAASCLRRYPQLPVWVVEDHQDVVPFIYRAIGSKHLPIENIALVHLDSHPDLLIPVDMLADSVFDKELLFGDLSIENWIMPVVYAGHFSDVFWLHPLWAQQITDGKHHFFVGRDSSTKTIRVTSGESYFLSDGLYVSESLLENRKQLGLQVIPIDPGEQSRDGCEELEEIRTSAAKKPKMEQLTNIEGVSGALCASSSKENNPPSQYGSDDNICPVTHSTTDRHTQETSPPPTAATSAQTVQQEKEMVKDLLHVLDKRDAFILDIDLDFFSVKNPFKEMYTEEEYEILKQLYSFYKPDQEDSEEALIDCVEARTRQLEDMEAAFADLCEDDSEESVQKWAAIPGLEKLTQLVLSLKERLGTPDYEMVHQAGLTCDYSELPHHISTEEEINKHMDAVKRLLKVLPRPTLITIARSSLDDYCPSEQVDSIQERMLKVLHCCYGSLDVHLEY</sequence>
<evidence type="ECO:0000313" key="3">
    <source>
        <dbReference type="EMBL" id="GCC33546.1"/>
    </source>
</evidence>
<feature type="compositionally biased region" description="Polar residues" evidence="2">
    <location>
        <begin position="197"/>
        <end position="211"/>
    </location>
</feature>
<dbReference type="AlphaFoldDB" id="A0A401ST52"/>
<comment type="similarity">
    <text evidence="1">Belongs to the UPF0489 family.</text>
</comment>
<dbReference type="EMBL" id="BEZZ01000527">
    <property type="protein sequence ID" value="GCC33546.1"/>
    <property type="molecule type" value="Genomic_DNA"/>
</dbReference>
<reference evidence="3 4" key="1">
    <citation type="journal article" date="2018" name="Nat. Ecol. Evol.">
        <title>Shark genomes provide insights into elasmobranch evolution and the origin of vertebrates.</title>
        <authorList>
            <person name="Hara Y"/>
            <person name="Yamaguchi K"/>
            <person name="Onimaru K"/>
            <person name="Kadota M"/>
            <person name="Koyanagi M"/>
            <person name="Keeley SD"/>
            <person name="Tatsumi K"/>
            <person name="Tanaka K"/>
            <person name="Motone F"/>
            <person name="Kageyama Y"/>
            <person name="Nozu R"/>
            <person name="Adachi N"/>
            <person name="Nishimura O"/>
            <person name="Nakagawa R"/>
            <person name="Tanegashima C"/>
            <person name="Kiyatake I"/>
            <person name="Matsumoto R"/>
            <person name="Murakumo K"/>
            <person name="Nishida K"/>
            <person name="Terakita A"/>
            <person name="Kuratani S"/>
            <person name="Sato K"/>
            <person name="Hyodo S Kuraku.S."/>
        </authorList>
    </citation>
    <scope>NUCLEOTIDE SEQUENCE [LARGE SCALE GENOMIC DNA]</scope>
</reference>
<dbReference type="InterPro" id="IPR024131">
    <property type="entry name" value="UPF0489"/>
</dbReference>
<dbReference type="STRING" id="137246.A0A401ST52"/>
<dbReference type="Proteomes" id="UP000287033">
    <property type="component" value="Unassembled WGS sequence"/>
</dbReference>
<evidence type="ECO:0000313" key="4">
    <source>
        <dbReference type="Proteomes" id="UP000287033"/>
    </source>
</evidence>
<organism evidence="3 4">
    <name type="scientific">Chiloscyllium punctatum</name>
    <name type="common">Brownbanded bambooshark</name>
    <name type="synonym">Hemiscyllium punctatum</name>
    <dbReference type="NCBI Taxonomy" id="137246"/>
    <lineage>
        <taxon>Eukaryota</taxon>
        <taxon>Metazoa</taxon>
        <taxon>Chordata</taxon>
        <taxon>Craniata</taxon>
        <taxon>Vertebrata</taxon>
        <taxon>Chondrichthyes</taxon>
        <taxon>Elasmobranchii</taxon>
        <taxon>Galeomorphii</taxon>
        <taxon>Galeoidea</taxon>
        <taxon>Orectolobiformes</taxon>
        <taxon>Hemiscylliidae</taxon>
        <taxon>Chiloscyllium</taxon>
    </lineage>
</organism>
<name>A0A401ST52_CHIPU</name>
<evidence type="ECO:0000256" key="1">
    <source>
        <dbReference type="ARBA" id="ARBA00007099"/>
    </source>
</evidence>
<dbReference type="OMA" id="RIFWHLE"/>
<proteinExistence type="inferred from homology"/>